<dbReference type="SUPFAM" id="SSF48498">
    <property type="entry name" value="Tetracyclin repressor-like, C-terminal domain"/>
    <property type="match status" value="1"/>
</dbReference>
<dbReference type="InterPro" id="IPR050624">
    <property type="entry name" value="HTH-type_Tx_Regulator"/>
</dbReference>
<dbReference type="Pfam" id="PF00440">
    <property type="entry name" value="TetR_N"/>
    <property type="match status" value="1"/>
</dbReference>
<feature type="domain" description="HTH tetR-type" evidence="3">
    <location>
        <begin position="5"/>
        <end position="65"/>
    </location>
</feature>
<accession>A0A4R3K6W3</accession>
<evidence type="ECO:0000256" key="2">
    <source>
        <dbReference type="PROSITE-ProRule" id="PRU00335"/>
    </source>
</evidence>
<dbReference type="PROSITE" id="PS01081">
    <property type="entry name" value="HTH_TETR_1"/>
    <property type="match status" value="1"/>
</dbReference>
<keyword evidence="1 2" id="KW-0238">DNA-binding</keyword>
<dbReference type="InterPro" id="IPR036271">
    <property type="entry name" value="Tet_transcr_reg_TetR-rel_C_sf"/>
</dbReference>
<dbReference type="PROSITE" id="PS50977">
    <property type="entry name" value="HTH_TETR_2"/>
    <property type="match status" value="1"/>
</dbReference>
<proteinExistence type="predicted"/>
<dbReference type="InterPro" id="IPR023772">
    <property type="entry name" value="DNA-bd_HTH_TetR-type_CS"/>
</dbReference>
<evidence type="ECO:0000313" key="4">
    <source>
        <dbReference type="EMBL" id="TCS78575.1"/>
    </source>
</evidence>
<dbReference type="GO" id="GO:0003677">
    <property type="term" value="F:DNA binding"/>
    <property type="evidence" value="ECO:0007669"/>
    <property type="project" value="UniProtKB-UniRule"/>
</dbReference>
<gene>
    <name evidence="4" type="ORF">EDD59_111101</name>
</gene>
<dbReference type="OrthoDB" id="9812484at2"/>
<dbReference type="PRINTS" id="PR00455">
    <property type="entry name" value="HTHTETR"/>
</dbReference>
<reference evidence="4 5" key="1">
    <citation type="submission" date="2019-03" db="EMBL/GenBank/DDBJ databases">
        <title>Genomic Encyclopedia of Type Strains, Phase IV (KMG-IV): sequencing the most valuable type-strain genomes for metagenomic binning, comparative biology and taxonomic classification.</title>
        <authorList>
            <person name="Goeker M."/>
        </authorList>
    </citation>
    <scope>NUCLEOTIDE SEQUENCE [LARGE SCALE GENOMIC DNA]</scope>
    <source>
        <strain evidence="4 5">DSM 29489</strain>
    </source>
</reference>
<evidence type="ECO:0000256" key="1">
    <source>
        <dbReference type="ARBA" id="ARBA00023125"/>
    </source>
</evidence>
<dbReference type="EMBL" id="SLZZ01000011">
    <property type="protein sequence ID" value="TCS78575.1"/>
    <property type="molecule type" value="Genomic_DNA"/>
</dbReference>
<evidence type="ECO:0000259" key="3">
    <source>
        <dbReference type="PROSITE" id="PS50977"/>
    </source>
</evidence>
<sequence length="194" mass="22593">MSEEISVKERIIDVSLKLFYEKGYDNTTVDEIIQACGISKGGFYHYFQTKGDLLSSLSYMFDSQYEKALKKMDSKMNSFEKLIYLSRYLFCYIEERVPVDILSLVYSTQVIKKGEKHLLNQNRVYYKTLNTIIKEGQKNGDIIREKSLGELTKLYAMQERAVLYDWCICEGSYPLSSYGIDMLKFFLKNIKGNG</sequence>
<evidence type="ECO:0000313" key="5">
    <source>
        <dbReference type="Proteomes" id="UP000295726"/>
    </source>
</evidence>
<dbReference type="PANTHER" id="PTHR43479:SF11">
    <property type="entry name" value="ACREF_ENVCD OPERON REPRESSOR-RELATED"/>
    <property type="match status" value="1"/>
</dbReference>
<keyword evidence="5" id="KW-1185">Reference proteome</keyword>
<dbReference type="RefSeq" id="WP_132381262.1">
    <property type="nucleotide sequence ID" value="NZ_DAITGU010000018.1"/>
</dbReference>
<organism evidence="4 5">
    <name type="scientific">Muricomes intestini</name>
    <dbReference type="NCBI Taxonomy" id="1796634"/>
    <lineage>
        <taxon>Bacteria</taxon>
        <taxon>Bacillati</taxon>
        <taxon>Bacillota</taxon>
        <taxon>Clostridia</taxon>
        <taxon>Lachnospirales</taxon>
        <taxon>Lachnospiraceae</taxon>
        <taxon>Muricomes</taxon>
    </lineage>
</organism>
<dbReference type="Proteomes" id="UP000295726">
    <property type="component" value="Unassembled WGS sequence"/>
</dbReference>
<dbReference type="AlphaFoldDB" id="A0A4R3K6W3"/>
<dbReference type="InterPro" id="IPR009057">
    <property type="entry name" value="Homeodomain-like_sf"/>
</dbReference>
<name>A0A4R3K6W3_9FIRM</name>
<comment type="caution">
    <text evidence="4">The sequence shown here is derived from an EMBL/GenBank/DDBJ whole genome shotgun (WGS) entry which is preliminary data.</text>
</comment>
<dbReference type="Gene3D" id="1.10.357.10">
    <property type="entry name" value="Tetracycline Repressor, domain 2"/>
    <property type="match status" value="1"/>
</dbReference>
<dbReference type="InterPro" id="IPR001647">
    <property type="entry name" value="HTH_TetR"/>
</dbReference>
<protein>
    <submittedName>
        <fullName evidence="4">TetR family transcriptional regulator</fullName>
    </submittedName>
</protein>
<feature type="DNA-binding region" description="H-T-H motif" evidence="2">
    <location>
        <begin position="28"/>
        <end position="47"/>
    </location>
</feature>
<dbReference type="PANTHER" id="PTHR43479">
    <property type="entry name" value="ACREF/ENVCD OPERON REPRESSOR-RELATED"/>
    <property type="match status" value="1"/>
</dbReference>
<dbReference type="SUPFAM" id="SSF46689">
    <property type="entry name" value="Homeodomain-like"/>
    <property type="match status" value="1"/>
</dbReference>